<evidence type="ECO:0000313" key="2">
    <source>
        <dbReference type="Proteomes" id="UP000309259"/>
    </source>
</evidence>
<comment type="caution">
    <text evidence="1">The sequence shown here is derived from an EMBL/GenBank/DDBJ whole genome shotgun (WGS) entry which is preliminary data.</text>
</comment>
<gene>
    <name evidence="1" type="ORF">FAJ35_05465</name>
</gene>
<dbReference type="AlphaFoldDB" id="A0A4T2GS63"/>
<name>A0A4T2GS63_STRSU</name>
<evidence type="ECO:0000313" key="1">
    <source>
        <dbReference type="EMBL" id="TII02196.1"/>
    </source>
</evidence>
<dbReference type="EMBL" id="SSXL01000016">
    <property type="protein sequence ID" value="TII02196.1"/>
    <property type="molecule type" value="Genomic_DNA"/>
</dbReference>
<organism evidence="1 2">
    <name type="scientific">Streptococcus suis</name>
    <dbReference type="NCBI Taxonomy" id="1307"/>
    <lineage>
        <taxon>Bacteria</taxon>
        <taxon>Bacillati</taxon>
        <taxon>Bacillota</taxon>
        <taxon>Bacilli</taxon>
        <taxon>Lactobacillales</taxon>
        <taxon>Streptococcaceae</taxon>
        <taxon>Streptococcus</taxon>
    </lineage>
</organism>
<sequence length="70" mass="8208">MKKLFVFTSKDSIEFSKQLELYLNNPKVEILGIQYQANNEVYSTRVSPKFGSVRNATETFYTAFITYIER</sequence>
<accession>A0A4T2GS63</accession>
<dbReference type="Proteomes" id="UP000309259">
    <property type="component" value="Unassembled WGS sequence"/>
</dbReference>
<proteinExistence type="predicted"/>
<dbReference type="RefSeq" id="WP_136647929.1">
    <property type="nucleotide sequence ID" value="NZ_JAIMDZ010000016.1"/>
</dbReference>
<reference evidence="1 2" key="1">
    <citation type="submission" date="2019-04" db="EMBL/GenBank/DDBJ databases">
        <title>Genome analysis of Streptococcus suis strain WUSS327.</title>
        <authorList>
            <person name="Chen H."/>
            <person name="Gao X."/>
            <person name="Wu Z."/>
        </authorList>
    </citation>
    <scope>NUCLEOTIDE SEQUENCE [LARGE SCALE GENOMIC DNA]</scope>
    <source>
        <strain evidence="1 2">WUSS327</strain>
    </source>
</reference>
<protein>
    <submittedName>
        <fullName evidence="1">Uncharacterized protein</fullName>
    </submittedName>
</protein>